<evidence type="ECO:0000313" key="3">
    <source>
        <dbReference type="EMBL" id="KAB2817002.1"/>
    </source>
</evidence>
<reference evidence="3 4" key="1">
    <citation type="submission" date="2019-10" db="EMBL/GenBank/DDBJ databases">
        <title>Genome sequence of Phaeocystidibacter marisrubri JCM30614 (type strain).</title>
        <authorList>
            <person name="Bowman J.P."/>
        </authorList>
    </citation>
    <scope>NUCLEOTIDE SEQUENCE [LARGE SCALE GENOMIC DNA]</scope>
    <source>
        <strain evidence="3 4">JCM 30614</strain>
    </source>
</reference>
<sequence>MKPLFVAFLSLLSTGVYAQLDFGLKGGMSSSNVVFSDLESNANIENLSANNALGWHAGVYTRVKILGLYIQPEVIYSSLNSKVQIEESNGTSSTKSFQLTRLDVPVLLGIKFGPASIIGGPVMSYNLSHPSDIIEVDYRSGSLGYQAGFGLTLGNFIIDLKYEGSLQNLAEKVVIDGQEYDVDARTGQLILSLGYALF</sequence>
<feature type="domain" description="Outer membrane protein beta-barrel" evidence="2">
    <location>
        <begin position="19"/>
        <end position="169"/>
    </location>
</feature>
<dbReference type="AlphaFoldDB" id="A0A6L3ZG30"/>
<evidence type="ECO:0000259" key="2">
    <source>
        <dbReference type="Pfam" id="PF13568"/>
    </source>
</evidence>
<accession>A0A6L3ZG30</accession>
<evidence type="ECO:0000256" key="1">
    <source>
        <dbReference type="SAM" id="SignalP"/>
    </source>
</evidence>
<feature type="signal peptide" evidence="1">
    <location>
        <begin position="1"/>
        <end position="18"/>
    </location>
</feature>
<dbReference type="InterPro" id="IPR025665">
    <property type="entry name" value="Beta-barrel_OMP_2"/>
</dbReference>
<dbReference type="EMBL" id="WBVQ01000001">
    <property type="protein sequence ID" value="KAB2817002.1"/>
    <property type="molecule type" value="Genomic_DNA"/>
</dbReference>
<feature type="chain" id="PRO_5026876107" evidence="1">
    <location>
        <begin position="19"/>
        <end position="198"/>
    </location>
</feature>
<evidence type="ECO:0000313" key="4">
    <source>
        <dbReference type="Proteomes" id="UP000484164"/>
    </source>
</evidence>
<name>A0A6L3ZG30_9FLAO</name>
<comment type="caution">
    <text evidence="3">The sequence shown here is derived from an EMBL/GenBank/DDBJ whole genome shotgun (WGS) entry which is preliminary data.</text>
</comment>
<dbReference type="Pfam" id="PF13568">
    <property type="entry name" value="OMP_b-brl_2"/>
    <property type="match status" value="1"/>
</dbReference>
<dbReference type="Proteomes" id="UP000484164">
    <property type="component" value="Unassembled WGS sequence"/>
</dbReference>
<keyword evidence="4" id="KW-1185">Reference proteome</keyword>
<dbReference type="OrthoDB" id="1431594at2"/>
<protein>
    <submittedName>
        <fullName evidence="3">PorT family protein</fullName>
    </submittedName>
</protein>
<proteinExistence type="predicted"/>
<organism evidence="3 4">
    <name type="scientific">Phaeocystidibacter marisrubri</name>
    <dbReference type="NCBI Taxonomy" id="1577780"/>
    <lineage>
        <taxon>Bacteria</taxon>
        <taxon>Pseudomonadati</taxon>
        <taxon>Bacteroidota</taxon>
        <taxon>Flavobacteriia</taxon>
        <taxon>Flavobacteriales</taxon>
        <taxon>Phaeocystidibacteraceae</taxon>
        <taxon>Phaeocystidibacter</taxon>
    </lineage>
</organism>
<gene>
    <name evidence="3" type="ORF">F8C82_01005</name>
</gene>
<dbReference type="RefSeq" id="WP_151691574.1">
    <property type="nucleotide sequence ID" value="NZ_BMGX01000002.1"/>
</dbReference>
<keyword evidence="1" id="KW-0732">Signal</keyword>